<gene>
    <name evidence="2" type="ORF">OJF2_71550</name>
</gene>
<evidence type="ECO:0000259" key="1">
    <source>
        <dbReference type="Pfam" id="PF13649"/>
    </source>
</evidence>
<dbReference type="InterPro" id="IPR041698">
    <property type="entry name" value="Methyltransf_25"/>
</dbReference>
<reference evidence="2 3" key="1">
    <citation type="submission" date="2019-08" db="EMBL/GenBank/DDBJ databases">
        <title>Deep-cultivation of Planctomycetes and their phenomic and genomic characterization uncovers novel biology.</title>
        <authorList>
            <person name="Wiegand S."/>
            <person name="Jogler M."/>
            <person name="Boedeker C."/>
            <person name="Pinto D."/>
            <person name="Vollmers J."/>
            <person name="Rivas-Marin E."/>
            <person name="Kohn T."/>
            <person name="Peeters S.H."/>
            <person name="Heuer A."/>
            <person name="Rast P."/>
            <person name="Oberbeckmann S."/>
            <person name="Bunk B."/>
            <person name="Jeske O."/>
            <person name="Meyerdierks A."/>
            <person name="Storesund J.E."/>
            <person name="Kallscheuer N."/>
            <person name="Luecker S."/>
            <person name="Lage O.M."/>
            <person name="Pohl T."/>
            <person name="Merkel B.J."/>
            <person name="Hornburger P."/>
            <person name="Mueller R.-W."/>
            <person name="Bruemmer F."/>
            <person name="Labrenz M."/>
            <person name="Spormann A.M."/>
            <person name="Op den Camp H."/>
            <person name="Overmann J."/>
            <person name="Amann R."/>
            <person name="Jetten M.S.M."/>
            <person name="Mascher T."/>
            <person name="Medema M.H."/>
            <person name="Devos D.P."/>
            <person name="Kaster A.-K."/>
            <person name="Ovreas L."/>
            <person name="Rohde M."/>
            <person name="Galperin M.Y."/>
            <person name="Jogler C."/>
        </authorList>
    </citation>
    <scope>NUCLEOTIDE SEQUENCE [LARGE SCALE GENOMIC DNA]</scope>
    <source>
        <strain evidence="2 3">OJF2</strain>
    </source>
</reference>
<dbReference type="CDD" id="cd02440">
    <property type="entry name" value="AdoMet_MTases"/>
    <property type="match status" value="1"/>
</dbReference>
<dbReference type="SUPFAM" id="SSF53335">
    <property type="entry name" value="S-adenosyl-L-methionine-dependent methyltransferases"/>
    <property type="match status" value="1"/>
</dbReference>
<dbReference type="KEGG" id="agv:OJF2_71550"/>
<dbReference type="PANTHER" id="PTHR42912">
    <property type="entry name" value="METHYLTRANSFERASE"/>
    <property type="match status" value="1"/>
</dbReference>
<dbReference type="GO" id="GO:0008757">
    <property type="term" value="F:S-adenosylmethionine-dependent methyltransferase activity"/>
    <property type="evidence" value="ECO:0007669"/>
    <property type="project" value="InterPro"/>
</dbReference>
<proteinExistence type="predicted"/>
<name>A0A5B9WD94_9BACT</name>
<evidence type="ECO:0000313" key="3">
    <source>
        <dbReference type="Proteomes" id="UP000324233"/>
    </source>
</evidence>
<protein>
    <recommendedName>
        <fullName evidence="1">Methyltransferase domain-containing protein</fullName>
    </recommendedName>
</protein>
<dbReference type="InterPro" id="IPR050508">
    <property type="entry name" value="Methyltransf_Superfamily"/>
</dbReference>
<accession>A0A5B9WD94</accession>
<dbReference type="AlphaFoldDB" id="A0A5B9WD94"/>
<dbReference type="RefSeq" id="WP_168222221.1">
    <property type="nucleotide sequence ID" value="NZ_CP042997.1"/>
</dbReference>
<evidence type="ECO:0000313" key="2">
    <source>
        <dbReference type="EMBL" id="QEH38552.1"/>
    </source>
</evidence>
<dbReference type="PANTHER" id="PTHR42912:SF98">
    <property type="entry name" value="UNCHARACTERISED METHYLTRANSFERASE RV1498C"/>
    <property type="match status" value="1"/>
</dbReference>
<dbReference type="Gene3D" id="3.40.50.150">
    <property type="entry name" value="Vaccinia Virus protein VP39"/>
    <property type="match status" value="1"/>
</dbReference>
<feature type="domain" description="Methyltransferase" evidence="1">
    <location>
        <begin position="44"/>
        <end position="156"/>
    </location>
</feature>
<dbReference type="Proteomes" id="UP000324233">
    <property type="component" value="Chromosome"/>
</dbReference>
<dbReference type="Pfam" id="PF13649">
    <property type="entry name" value="Methyltransf_25"/>
    <property type="match status" value="1"/>
</dbReference>
<keyword evidence="3" id="KW-1185">Reference proteome</keyword>
<sequence>MIDKLLAPPPELDYGIRVDKYHQIGEEYSRHCRELAGLAPDGRVLDVGCGFAPLAAGLTSYLSPEGSYVGIDAVPNGVEWASRTISPHYPNFRFAWIDAYNQTYRPNGRLDPRSYRFPFEDDEFDLVYMRSVFTHMLPDDVENYLSEVRRVMKPGGRSLITYFLLNSESTRLMGGEGSFINFPHDYGVYSKHYPGPEGSIAYREGHVRELYRQVGLTIVGPIHFGYWCGRESGRSSQDIIIATKQEKG</sequence>
<dbReference type="InterPro" id="IPR029063">
    <property type="entry name" value="SAM-dependent_MTases_sf"/>
</dbReference>
<dbReference type="EMBL" id="CP042997">
    <property type="protein sequence ID" value="QEH38552.1"/>
    <property type="molecule type" value="Genomic_DNA"/>
</dbReference>
<organism evidence="2 3">
    <name type="scientific">Aquisphaera giovannonii</name>
    <dbReference type="NCBI Taxonomy" id="406548"/>
    <lineage>
        <taxon>Bacteria</taxon>
        <taxon>Pseudomonadati</taxon>
        <taxon>Planctomycetota</taxon>
        <taxon>Planctomycetia</taxon>
        <taxon>Isosphaerales</taxon>
        <taxon>Isosphaeraceae</taxon>
        <taxon>Aquisphaera</taxon>
    </lineage>
</organism>